<name>A0A411YBL1_9ACTN</name>
<dbReference type="InterPro" id="IPR006179">
    <property type="entry name" value="5_nucleotidase/apyrase"/>
</dbReference>
<feature type="compositionally biased region" description="Pro residues" evidence="3">
    <location>
        <begin position="26"/>
        <end position="52"/>
    </location>
</feature>
<reference evidence="6 7" key="1">
    <citation type="submission" date="2019-01" db="EMBL/GenBank/DDBJ databases">
        <title>Egibacter rhizosphaerae EGI 80759T.</title>
        <authorList>
            <person name="Chen D.-D."/>
            <person name="Tian Y."/>
            <person name="Jiao J.-Y."/>
            <person name="Zhang X.-T."/>
            <person name="Zhang Y.-G."/>
            <person name="Zhang Y."/>
            <person name="Xiao M."/>
            <person name="Shu W.-S."/>
            <person name="Li W.-J."/>
        </authorList>
    </citation>
    <scope>NUCLEOTIDE SEQUENCE [LARGE SCALE GENOMIC DNA]</scope>
    <source>
        <strain evidence="6 7">EGI 80759</strain>
    </source>
</reference>
<dbReference type="Pfam" id="PF02872">
    <property type="entry name" value="5_nucleotid_C"/>
    <property type="match status" value="1"/>
</dbReference>
<dbReference type="InterPro" id="IPR004843">
    <property type="entry name" value="Calcineurin-like_PHP"/>
</dbReference>
<keyword evidence="2" id="KW-0378">Hydrolase</keyword>
<feature type="signal peptide" evidence="2">
    <location>
        <begin position="1"/>
        <end position="22"/>
    </location>
</feature>
<evidence type="ECO:0000259" key="5">
    <source>
        <dbReference type="Pfam" id="PF02872"/>
    </source>
</evidence>
<organism evidence="6 7">
    <name type="scientific">Egibacter rhizosphaerae</name>
    <dbReference type="NCBI Taxonomy" id="1670831"/>
    <lineage>
        <taxon>Bacteria</taxon>
        <taxon>Bacillati</taxon>
        <taxon>Actinomycetota</taxon>
        <taxon>Nitriliruptoria</taxon>
        <taxon>Egibacterales</taxon>
        <taxon>Egibacteraceae</taxon>
        <taxon>Egibacter</taxon>
    </lineage>
</organism>
<keyword evidence="1 2" id="KW-0732">Signal</keyword>
<proteinExistence type="inferred from homology"/>
<evidence type="ECO:0000256" key="2">
    <source>
        <dbReference type="RuleBase" id="RU362119"/>
    </source>
</evidence>
<dbReference type="EMBL" id="CP036402">
    <property type="protein sequence ID" value="QBI18589.1"/>
    <property type="molecule type" value="Genomic_DNA"/>
</dbReference>
<feature type="domain" description="5'-Nucleotidase C-terminal" evidence="5">
    <location>
        <begin position="384"/>
        <end position="516"/>
    </location>
</feature>
<dbReference type="RefSeq" id="WP_131153587.1">
    <property type="nucleotide sequence ID" value="NZ_CP036402.1"/>
</dbReference>
<feature type="domain" description="Calcineurin-like phosphoesterase" evidence="4">
    <location>
        <begin position="105"/>
        <end position="274"/>
    </location>
</feature>
<comment type="similarity">
    <text evidence="2">Belongs to the 5'-nucleotidase family.</text>
</comment>
<protein>
    <submittedName>
        <fullName evidence="6">Bifunctional metallophosphatase/5'-nucleotidase</fullName>
    </submittedName>
</protein>
<dbReference type="PANTHER" id="PTHR11575">
    <property type="entry name" value="5'-NUCLEOTIDASE-RELATED"/>
    <property type="match status" value="1"/>
</dbReference>
<dbReference type="Gene3D" id="3.90.780.10">
    <property type="entry name" value="5'-Nucleotidase, C-terminal domain"/>
    <property type="match status" value="1"/>
</dbReference>
<accession>A0A411YBL1</accession>
<dbReference type="SUPFAM" id="SSF55816">
    <property type="entry name" value="5'-nucleotidase (syn. UDP-sugar hydrolase), C-terminal domain"/>
    <property type="match status" value="1"/>
</dbReference>
<evidence type="ECO:0000259" key="4">
    <source>
        <dbReference type="Pfam" id="PF00149"/>
    </source>
</evidence>
<evidence type="ECO:0000313" key="6">
    <source>
        <dbReference type="EMBL" id="QBI18589.1"/>
    </source>
</evidence>
<evidence type="ECO:0000313" key="7">
    <source>
        <dbReference type="Proteomes" id="UP000291469"/>
    </source>
</evidence>
<evidence type="ECO:0000256" key="3">
    <source>
        <dbReference type="SAM" id="MobiDB-lite"/>
    </source>
</evidence>
<dbReference type="Gene3D" id="3.60.21.10">
    <property type="match status" value="1"/>
</dbReference>
<evidence type="ECO:0000256" key="1">
    <source>
        <dbReference type="ARBA" id="ARBA00022729"/>
    </source>
</evidence>
<dbReference type="GO" id="GO:0009166">
    <property type="term" value="P:nucleotide catabolic process"/>
    <property type="evidence" value="ECO:0007669"/>
    <property type="project" value="InterPro"/>
</dbReference>
<sequence length="554" mass="60241">MLKLSLVAAAVLAITAAGPAASGPPDHAPGPPDHAPGPPDHAPGPPDHAPGPPDDDEEPTSGSFTLLHDTHFHGNYHDDRVGEDGASISQYMGLARERYEALDQVLFVGAGDDLGSSVESAVFEGQHMIDALNASVFDYNTFGNHDFDYGAANLYELTGESEFQWLSANVRDADDPDEVFAADQGAAKYAIEELDGVTVGLTGVGPRGMEDFTSTDGEAIEIDAAEALPPVIDELHDEGADVVVVMNHLLNPHAEEVAGEVDGIDVFVGGHSHAEPREPIVIEAGETDTIFSYVGYEFEHLGELELHVEEGDVADFDFTMHDLDPEQEADEAVQDVQDAYEAELDEELDEPIGATADTWGSMSERAEQLEDEGYDVRDQHNRVFLADVLRDWGDADVGLTNTGGVRDDFTAGEAITRRDVLSMLPFANYSVLIELSGAELEQLMEDNFVHHDTDEDRTRYFQVSGAQKFVDLDAEHGDRVTQLEIAGEPVDPDGTYTVAAFDFLLDRGEAYEMLNEGEMLIDPQAGGLLSELVMDYVEEREEVDARVDGWIVYE</sequence>
<feature type="region of interest" description="Disordered" evidence="3">
    <location>
        <begin position="18"/>
        <end position="69"/>
    </location>
</feature>
<dbReference type="OrthoDB" id="1016457at2"/>
<dbReference type="Proteomes" id="UP000291469">
    <property type="component" value="Chromosome"/>
</dbReference>
<feature type="chain" id="PRO_5039763058" evidence="2">
    <location>
        <begin position="23"/>
        <end position="554"/>
    </location>
</feature>
<dbReference type="PANTHER" id="PTHR11575:SF24">
    <property type="entry name" value="5'-NUCLEOTIDASE"/>
    <property type="match status" value="1"/>
</dbReference>
<dbReference type="InterPro" id="IPR036907">
    <property type="entry name" value="5'-Nucleotdase_C_sf"/>
</dbReference>
<dbReference type="InterPro" id="IPR008334">
    <property type="entry name" value="5'-Nucleotdase_C"/>
</dbReference>
<keyword evidence="2" id="KW-0547">Nucleotide-binding</keyword>
<dbReference type="PRINTS" id="PR01607">
    <property type="entry name" value="APYRASEFAMLY"/>
</dbReference>
<dbReference type="Pfam" id="PF00149">
    <property type="entry name" value="Metallophos"/>
    <property type="match status" value="1"/>
</dbReference>
<dbReference type="GO" id="GO:0016787">
    <property type="term" value="F:hydrolase activity"/>
    <property type="evidence" value="ECO:0007669"/>
    <property type="project" value="UniProtKB-KW"/>
</dbReference>
<dbReference type="SUPFAM" id="SSF56300">
    <property type="entry name" value="Metallo-dependent phosphatases"/>
    <property type="match status" value="1"/>
</dbReference>
<dbReference type="GO" id="GO:0000166">
    <property type="term" value="F:nucleotide binding"/>
    <property type="evidence" value="ECO:0007669"/>
    <property type="project" value="UniProtKB-KW"/>
</dbReference>
<dbReference type="InterPro" id="IPR029052">
    <property type="entry name" value="Metallo-depent_PP-like"/>
</dbReference>
<keyword evidence="7" id="KW-1185">Reference proteome</keyword>
<gene>
    <name evidence="6" type="ORF">ER308_02745</name>
</gene>
<dbReference type="AlphaFoldDB" id="A0A411YBL1"/>
<dbReference type="KEGG" id="erz:ER308_02745"/>